<feature type="domain" description="PAS" evidence="8">
    <location>
        <begin position="44"/>
        <end position="115"/>
    </location>
</feature>
<dbReference type="InterPro" id="IPR036097">
    <property type="entry name" value="HisK_dim/P_sf"/>
</dbReference>
<evidence type="ECO:0000256" key="6">
    <source>
        <dbReference type="ARBA" id="ARBA00023136"/>
    </source>
</evidence>
<dbReference type="PANTHER" id="PTHR42878">
    <property type="entry name" value="TWO-COMPONENT HISTIDINE KINASE"/>
    <property type="match status" value="1"/>
</dbReference>
<dbReference type="Gene3D" id="3.30.450.20">
    <property type="entry name" value="PAS domain"/>
    <property type="match status" value="1"/>
</dbReference>
<dbReference type="GO" id="GO:0016020">
    <property type="term" value="C:membrane"/>
    <property type="evidence" value="ECO:0007669"/>
    <property type="project" value="UniProtKB-SubCell"/>
</dbReference>
<dbReference type="Pfam" id="PF00512">
    <property type="entry name" value="HisKA"/>
    <property type="match status" value="1"/>
</dbReference>
<dbReference type="InterPro" id="IPR003661">
    <property type="entry name" value="HisK_dim/P_dom"/>
</dbReference>
<keyword evidence="3" id="KW-0597">Phosphoprotein</keyword>
<dbReference type="Gene3D" id="3.30.565.10">
    <property type="entry name" value="Histidine kinase-like ATPase, C-terminal domain"/>
    <property type="match status" value="1"/>
</dbReference>
<dbReference type="EC" id="2.7.13.3" evidence="2"/>
<dbReference type="InterPro" id="IPR035965">
    <property type="entry name" value="PAS-like_dom_sf"/>
</dbReference>
<proteinExistence type="predicted"/>
<accession>A0A6P1DNG9</accession>
<dbReference type="NCBIfam" id="TIGR00229">
    <property type="entry name" value="sensory_box"/>
    <property type="match status" value="1"/>
</dbReference>
<dbReference type="EMBL" id="JAAIJR010000015">
    <property type="protein sequence ID" value="NEX19787.1"/>
    <property type="molecule type" value="Genomic_DNA"/>
</dbReference>
<evidence type="ECO:0000259" key="7">
    <source>
        <dbReference type="PROSITE" id="PS50109"/>
    </source>
</evidence>
<dbReference type="InterPro" id="IPR005467">
    <property type="entry name" value="His_kinase_dom"/>
</dbReference>
<dbReference type="SMART" id="SM00091">
    <property type="entry name" value="PAS"/>
    <property type="match status" value="1"/>
</dbReference>
<dbReference type="AlphaFoldDB" id="A0A6P1DNG9"/>
<dbReference type="GO" id="GO:0030295">
    <property type="term" value="F:protein kinase activator activity"/>
    <property type="evidence" value="ECO:0007669"/>
    <property type="project" value="TreeGrafter"/>
</dbReference>
<dbReference type="SUPFAM" id="SSF47384">
    <property type="entry name" value="Homodimeric domain of signal transducing histidine kinase"/>
    <property type="match status" value="1"/>
</dbReference>
<sequence length="412" mass="46714">MPDGARRFEARLSHIPETTRLIAVVRDISERVRAQAALEAQRRETDVLATLLERSSQPMAVGYLDGRLGLYNQAFLDLIGYDRTEVGGANWLQDLTPPEWRETERAALESIHRDGQPLRYEKEYTRKDGSRVPVELYAHEMLSALGEVDYYYAFVTDITERKQRQEAVQRMNTELEERVQARTAELAAINKELETFTYSVSHDLKAPLRGIDGYSRLLLEDHLDQLNEEGQLFLRNVRQGVEQMGELIEDLLAYSRMERRGLVEVPVDLGELMTKLLAEREDVLRATGAKVQIDLAGLTARADPHGLAIAMRNLLDNALKFHRPGEPPLIEMSGRAAADVVEVSIRDHGIGFDMRFHDRIFDIFQRLQRAEDYPGTGIGLAIVRKAVLRMGGRIWAESAPGQGATFHLELTR</sequence>
<dbReference type="SMART" id="SM00086">
    <property type="entry name" value="PAC"/>
    <property type="match status" value="1"/>
</dbReference>
<evidence type="ECO:0000313" key="10">
    <source>
        <dbReference type="EMBL" id="NEX19787.1"/>
    </source>
</evidence>
<gene>
    <name evidence="10" type="ORF">G3480_05580</name>
</gene>
<dbReference type="InterPro" id="IPR001610">
    <property type="entry name" value="PAC"/>
</dbReference>
<evidence type="ECO:0000256" key="3">
    <source>
        <dbReference type="ARBA" id="ARBA00022553"/>
    </source>
</evidence>
<dbReference type="GO" id="GO:0000156">
    <property type="term" value="F:phosphorelay response regulator activity"/>
    <property type="evidence" value="ECO:0007669"/>
    <property type="project" value="TreeGrafter"/>
</dbReference>
<reference evidence="11" key="1">
    <citation type="journal article" date="2020" name="Microbiol. Resour. Announc.">
        <title>Draft Genome Sequences of Thiorhodococcus mannitoliphagus and Thiorhodococcus minor, Purple Sulfur Photosynthetic Bacteria in the Gammaproteobacterial Family Chromatiaceae.</title>
        <authorList>
            <person name="Aviles F.A."/>
            <person name="Meyer T.E."/>
            <person name="Kyndt J.A."/>
        </authorList>
    </citation>
    <scope>NUCLEOTIDE SEQUENCE [LARGE SCALE GENOMIC DNA]</scope>
    <source>
        <strain evidence="11">DSM 18266</strain>
    </source>
</reference>
<dbReference type="InterPro" id="IPR003594">
    <property type="entry name" value="HATPase_dom"/>
</dbReference>
<dbReference type="SUPFAM" id="SSF55785">
    <property type="entry name" value="PYP-like sensor domain (PAS domain)"/>
    <property type="match status" value="1"/>
</dbReference>
<feature type="domain" description="PAC" evidence="9">
    <location>
        <begin position="118"/>
        <end position="170"/>
    </location>
</feature>
<dbReference type="SMART" id="SM00387">
    <property type="entry name" value="HATPase_c"/>
    <property type="match status" value="1"/>
</dbReference>
<feature type="domain" description="Histidine kinase" evidence="7">
    <location>
        <begin position="199"/>
        <end position="412"/>
    </location>
</feature>
<keyword evidence="11" id="KW-1185">Reference proteome</keyword>
<evidence type="ECO:0000313" key="11">
    <source>
        <dbReference type="Proteomes" id="UP000471640"/>
    </source>
</evidence>
<comment type="caution">
    <text evidence="10">The sequence shown here is derived from an EMBL/GenBank/DDBJ whole genome shotgun (WGS) entry which is preliminary data.</text>
</comment>
<dbReference type="PRINTS" id="PR00344">
    <property type="entry name" value="BCTRLSENSOR"/>
</dbReference>
<dbReference type="GO" id="GO:0007234">
    <property type="term" value="P:osmosensory signaling via phosphorelay pathway"/>
    <property type="evidence" value="ECO:0007669"/>
    <property type="project" value="TreeGrafter"/>
</dbReference>
<dbReference type="InterPro" id="IPR004358">
    <property type="entry name" value="Sig_transdc_His_kin-like_C"/>
</dbReference>
<evidence type="ECO:0000256" key="1">
    <source>
        <dbReference type="ARBA" id="ARBA00000085"/>
    </source>
</evidence>
<dbReference type="FunFam" id="1.10.287.130:FF:000070">
    <property type="entry name" value="Histidine kinase sensor protein"/>
    <property type="match status" value="1"/>
</dbReference>
<evidence type="ECO:0000256" key="4">
    <source>
        <dbReference type="ARBA" id="ARBA00022679"/>
    </source>
</evidence>
<dbReference type="GO" id="GO:0000155">
    <property type="term" value="F:phosphorelay sensor kinase activity"/>
    <property type="evidence" value="ECO:0007669"/>
    <property type="project" value="InterPro"/>
</dbReference>
<dbReference type="PROSITE" id="PS50112">
    <property type="entry name" value="PAS"/>
    <property type="match status" value="1"/>
</dbReference>
<dbReference type="Pfam" id="PF02518">
    <property type="entry name" value="HATPase_c"/>
    <property type="match status" value="1"/>
</dbReference>
<organism evidence="10 11">
    <name type="scientific">Thiorhodococcus mannitoliphagus</name>
    <dbReference type="NCBI Taxonomy" id="329406"/>
    <lineage>
        <taxon>Bacteria</taxon>
        <taxon>Pseudomonadati</taxon>
        <taxon>Pseudomonadota</taxon>
        <taxon>Gammaproteobacteria</taxon>
        <taxon>Chromatiales</taxon>
        <taxon>Chromatiaceae</taxon>
        <taxon>Thiorhodococcus</taxon>
    </lineage>
</organism>
<evidence type="ECO:0000259" key="9">
    <source>
        <dbReference type="PROSITE" id="PS50113"/>
    </source>
</evidence>
<dbReference type="PROSITE" id="PS50109">
    <property type="entry name" value="HIS_KIN"/>
    <property type="match status" value="1"/>
</dbReference>
<dbReference type="InterPro" id="IPR050351">
    <property type="entry name" value="BphY/WalK/GraS-like"/>
</dbReference>
<protein>
    <recommendedName>
        <fullName evidence="2">histidine kinase</fullName>
        <ecNumber evidence="2">2.7.13.3</ecNumber>
    </recommendedName>
</protein>
<dbReference type="CDD" id="cd00130">
    <property type="entry name" value="PAS"/>
    <property type="match status" value="1"/>
</dbReference>
<evidence type="ECO:0000256" key="5">
    <source>
        <dbReference type="ARBA" id="ARBA00022777"/>
    </source>
</evidence>
<dbReference type="CDD" id="cd00082">
    <property type="entry name" value="HisKA"/>
    <property type="match status" value="1"/>
</dbReference>
<keyword evidence="6" id="KW-0472">Membrane</keyword>
<evidence type="ECO:0000259" key="8">
    <source>
        <dbReference type="PROSITE" id="PS50112"/>
    </source>
</evidence>
<dbReference type="Pfam" id="PF13426">
    <property type="entry name" value="PAS_9"/>
    <property type="match status" value="1"/>
</dbReference>
<dbReference type="InterPro" id="IPR000014">
    <property type="entry name" value="PAS"/>
</dbReference>
<dbReference type="Proteomes" id="UP000471640">
    <property type="component" value="Unassembled WGS sequence"/>
</dbReference>
<dbReference type="InterPro" id="IPR000700">
    <property type="entry name" value="PAS-assoc_C"/>
</dbReference>
<dbReference type="InterPro" id="IPR036890">
    <property type="entry name" value="HATPase_C_sf"/>
</dbReference>
<keyword evidence="5" id="KW-0418">Kinase</keyword>
<dbReference type="SUPFAM" id="SSF55874">
    <property type="entry name" value="ATPase domain of HSP90 chaperone/DNA topoisomerase II/histidine kinase"/>
    <property type="match status" value="1"/>
</dbReference>
<evidence type="ECO:0000256" key="2">
    <source>
        <dbReference type="ARBA" id="ARBA00012438"/>
    </source>
</evidence>
<comment type="catalytic activity">
    <reaction evidence="1">
        <text>ATP + protein L-histidine = ADP + protein N-phospho-L-histidine.</text>
        <dbReference type="EC" id="2.7.13.3"/>
    </reaction>
</comment>
<name>A0A6P1DNG9_9GAMM</name>
<dbReference type="PROSITE" id="PS50113">
    <property type="entry name" value="PAC"/>
    <property type="match status" value="1"/>
</dbReference>
<dbReference type="Gene3D" id="1.10.287.130">
    <property type="match status" value="1"/>
</dbReference>
<dbReference type="PANTHER" id="PTHR42878:SF15">
    <property type="entry name" value="BACTERIOPHYTOCHROME"/>
    <property type="match status" value="1"/>
</dbReference>
<dbReference type="SMART" id="SM00388">
    <property type="entry name" value="HisKA"/>
    <property type="match status" value="1"/>
</dbReference>
<keyword evidence="4" id="KW-0808">Transferase</keyword>
<reference evidence="10 11" key="2">
    <citation type="submission" date="2020-02" db="EMBL/GenBank/DDBJ databases">
        <title>Genome sequences of Thiorhodococcus mannitoliphagus and Thiorhodococcus minor, purple sulfur photosynthetic bacteria in the gammaproteobacterial family, Chromatiaceae.</title>
        <authorList>
            <person name="Aviles F.A."/>
            <person name="Meyer T.E."/>
            <person name="Kyndt J.A."/>
        </authorList>
    </citation>
    <scope>NUCLEOTIDE SEQUENCE [LARGE SCALE GENOMIC DNA]</scope>
    <source>
        <strain evidence="10 11">DSM 18266</strain>
    </source>
</reference>